<keyword evidence="6 17" id="KW-0167">Capsid protein</keyword>
<evidence type="ECO:0000256" key="10">
    <source>
        <dbReference type="ARBA" id="ARBA00022989"/>
    </source>
</evidence>
<evidence type="ECO:0000256" key="15">
    <source>
        <dbReference type="ARBA" id="ARBA00031879"/>
    </source>
</evidence>
<dbReference type="GO" id="GO:0019029">
    <property type="term" value="C:helical viral capsid"/>
    <property type="evidence" value="ECO:0007669"/>
    <property type="project" value="UniProtKB-KW"/>
</dbReference>
<comment type="similarity">
    <text evidence="3">Belongs to the inovirus capsid protein family.</text>
</comment>
<protein>
    <recommendedName>
        <fullName evidence="4">Capsid protein G8P</fullName>
    </recommendedName>
    <alternativeName>
        <fullName evidence="15">Coat protein B</fullName>
    </alternativeName>
    <alternativeName>
        <fullName evidence="14">Gene 8 protein</fullName>
    </alternativeName>
    <alternativeName>
        <fullName evidence="13">Major coat protein</fullName>
    </alternativeName>
</protein>
<dbReference type="InterPro" id="IPR008020">
    <property type="entry name" value="G8P"/>
</dbReference>
<keyword evidence="10 16" id="KW-1133">Transmembrane helix</keyword>
<evidence type="ECO:0000256" key="4">
    <source>
        <dbReference type="ARBA" id="ARBA00018057"/>
    </source>
</evidence>
<evidence type="ECO:0000256" key="1">
    <source>
        <dbReference type="ARBA" id="ARBA00004328"/>
    </source>
</evidence>
<evidence type="ECO:0000256" key="13">
    <source>
        <dbReference type="ARBA" id="ARBA00029742"/>
    </source>
</evidence>
<evidence type="ECO:0000256" key="2">
    <source>
        <dbReference type="ARBA" id="ARBA00004379"/>
    </source>
</evidence>
<dbReference type="Pfam" id="PF05356">
    <property type="entry name" value="Phage_Coat_B"/>
    <property type="match status" value="1"/>
</dbReference>
<keyword evidence="9" id="KW-1043">Host membrane</keyword>
<keyword evidence="5" id="KW-1139">Helical capsid protein</keyword>
<evidence type="ECO:0000256" key="14">
    <source>
        <dbReference type="ARBA" id="ARBA00031490"/>
    </source>
</evidence>
<dbReference type="EMBL" id="BK014694">
    <property type="protein sequence ID" value="DAD68169.1"/>
    <property type="molecule type" value="Genomic_DNA"/>
</dbReference>
<evidence type="ECO:0000256" key="16">
    <source>
        <dbReference type="SAM" id="Phobius"/>
    </source>
</evidence>
<comment type="function">
    <text evidence="12">Self assembles to form a helical capsid wrapping up the viral genomic DNA. The capsid displays a filamentous structure with a length of 760-1950 nm and a width of 6-8 nm. The virion assembly and budding take place at the host inner membrane.</text>
</comment>
<evidence type="ECO:0000256" key="8">
    <source>
        <dbReference type="ARBA" id="ARBA00022844"/>
    </source>
</evidence>
<keyword evidence="7 16" id="KW-0812">Transmembrane</keyword>
<evidence type="ECO:0000313" key="17">
    <source>
        <dbReference type="EMBL" id="DAD68169.1"/>
    </source>
</evidence>
<feature type="transmembrane region" description="Helical" evidence="16">
    <location>
        <begin position="52"/>
        <end position="72"/>
    </location>
</feature>
<evidence type="ECO:0000256" key="3">
    <source>
        <dbReference type="ARBA" id="ARBA00005488"/>
    </source>
</evidence>
<reference evidence="17" key="1">
    <citation type="journal article" date="2021" name="Proc. Natl. Acad. Sci. U.S.A.">
        <title>A Catalog of Tens of Thousands of Viruses from Human Metagenomes Reveals Hidden Associations with Chronic Diseases.</title>
        <authorList>
            <person name="Tisza M.J."/>
            <person name="Buck C.B."/>
        </authorList>
    </citation>
    <scope>NUCLEOTIDE SEQUENCE</scope>
    <source>
        <strain evidence="17">CtWUU20</strain>
    </source>
</reference>
<keyword evidence="11 16" id="KW-0472">Membrane</keyword>
<sequence length="76" mass="7468">MNIMTLKNKAKYALATVAVAAMSAPALAEDNGLVTAAKTELASAKDGVTSIGAVVIGVAAAMVVVGLIIKAVRKGG</sequence>
<evidence type="ECO:0000256" key="7">
    <source>
        <dbReference type="ARBA" id="ARBA00022692"/>
    </source>
</evidence>
<evidence type="ECO:0000256" key="9">
    <source>
        <dbReference type="ARBA" id="ARBA00022870"/>
    </source>
</evidence>
<proteinExistence type="inferred from homology"/>
<accession>A0A8S5LE52</accession>
<dbReference type="GO" id="GO:0033644">
    <property type="term" value="C:host cell membrane"/>
    <property type="evidence" value="ECO:0007669"/>
    <property type="project" value="UniProtKB-SubCell"/>
</dbReference>
<keyword evidence="8" id="KW-0946">Virion</keyword>
<organism evidence="17">
    <name type="scientific">Inoviridae sp. ctWUU20</name>
    <dbReference type="NCBI Taxonomy" id="2823615"/>
    <lineage>
        <taxon>Viruses</taxon>
        <taxon>Monodnaviria</taxon>
        <taxon>Loebvirae</taxon>
        <taxon>Hofneiviricota</taxon>
        <taxon>Faserviricetes</taxon>
        <taxon>Tubulavirales</taxon>
        <taxon>Inoviridae</taxon>
    </lineage>
</organism>
<evidence type="ECO:0000256" key="12">
    <source>
        <dbReference type="ARBA" id="ARBA00025102"/>
    </source>
</evidence>
<evidence type="ECO:0000256" key="11">
    <source>
        <dbReference type="ARBA" id="ARBA00023136"/>
    </source>
</evidence>
<evidence type="ECO:0000256" key="6">
    <source>
        <dbReference type="ARBA" id="ARBA00022561"/>
    </source>
</evidence>
<comment type="subcellular location">
    <subcellularLocation>
        <location evidence="2">Host membrane</location>
        <topology evidence="2">Single-pass membrane protein</topology>
    </subcellularLocation>
    <subcellularLocation>
        <location evidence="1">Virion</location>
    </subcellularLocation>
</comment>
<evidence type="ECO:0000256" key="5">
    <source>
        <dbReference type="ARBA" id="ARBA00022497"/>
    </source>
</evidence>
<name>A0A8S5LE52_9VIRU</name>